<comment type="caution">
    <text evidence="2">The sequence shown here is derived from an EMBL/GenBank/DDBJ whole genome shotgun (WGS) entry which is preliminary data.</text>
</comment>
<dbReference type="GO" id="GO:0016887">
    <property type="term" value="F:ATP hydrolysis activity"/>
    <property type="evidence" value="ECO:0007669"/>
    <property type="project" value="InterPro"/>
</dbReference>
<reference evidence="2 3" key="1">
    <citation type="submission" date="2019-08" db="EMBL/GenBank/DDBJ databases">
        <title>Lewinella sp. strain SSH13 Genome sequencing and assembly.</title>
        <authorList>
            <person name="Kim I."/>
        </authorList>
    </citation>
    <scope>NUCLEOTIDE SEQUENCE [LARGE SCALE GENOMIC DNA]</scope>
    <source>
        <strain evidence="2 3">SSH13</strain>
    </source>
</reference>
<dbReference type="Proteomes" id="UP000321907">
    <property type="component" value="Unassembled WGS sequence"/>
</dbReference>
<evidence type="ECO:0000313" key="3">
    <source>
        <dbReference type="Proteomes" id="UP000321907"/>
    </source>
</evidence>
<dbReference type="Pfam" id="PF07728">
    <property type="entry name" value="AAA_5"/>
    <property type="match status" value="1"/>
</dbReference>
<dbReference type="InterPro" id="IPR027417">
    <property type="entry name" value="P-loop_NTPase"/>
</dbReference>
<dbReference type="PANTHER" id="PTHR37291">
    <property type="entry name" value="5-METHYLCYTOSINE-SPECIFIC RESTRICTION ENZYME B"/>
    <property type="match status" value="1"/>
</dbReference>
<dbReference type="RefSeq" id="WP_147930774.1">
    <property type="nucleotide sequence ID" value="NZ_VOXD01000015.1"/>
</dbReference>
<proteinExistence type="predicted"/>
<protein>
    <recommendedName>
        <fullName evidence="1">ATPase dynein-related AAA domain-containing protein</fullName>
    </recommendedName>
</protein>
<sequence length="1024" mass="115456">MTYPYQQLLQKLTAWLSAYENRQQELIELIAELTPANSLHDKLAPDADWSPMTEMGPFTFLTYFLRYGDRKNVAYLNALAQRIKLDVPPIDHLYGVPTPNNQSSWFFGYAFRRKPEDIPLLWTFFNAARTESITDDLYQQVQGIWGMGYTKITEGLFRMLPDQFFPVNGPTKQFLADHELPHQIDSWENYQDILEAVRDKFPNQSFAEVSRSAWVNRQKETSAPDEQASPAMLVCKTGSSTDWEWWPAFQKQGIAAVSYREMQVGDLSRFANATEIRNLQDQIEGYQKGWVEILWNFATAPEGAIVFAGKGRDLIVGVGQLTGPYRFSPDDPSGLLHQRDVEWFGEVNYTYTGKGHLMRLNSFGTLRKYPLVLEHIAQNYPEIHQRLLEAGVPATDFGDASSVRITTEQWAELLQNATVFQPKDLEMISALYHSPNHENRADWIDAIMKGVEPSAGKAIRVNSRSANLAKRIIAHLDIDETQLDKRWEDDTTQYWAILYTITPANGRYPYRLRPELAAAFADFETTTIEPVTLGSHRHTLNQILYGPPGTGKTYATVTRAVAIVEGKQLSTVAAENRTAVQDRFRQYQQQGRIRFTTFHQSLSYEDFVEGLKPVLEGEGEDAGNLSYEVVPGIFREVVTNAAFEYTKQQYANEQASPNFATVWNAYLNQVEEEIGEGRVVSIQTKGGHGAEITGVTSQRNLLVKHVSGDRTYTVSADRQSRLSEAITDLHDIGNIYTDFRKVIGGSNASLQWAVLNAVREFGETIKGSDSVKRRENLDVQGRRLAVRALKPEDFRWPSALPYVLIIDEINRGNVAAILGELITLLEPSKRLGEAEALSLTLPYSRHRFGVPPNLHLIGTMNTADRSVETLDAALRRRFSFLSVPPNTEVLHQVLKEDVTIDVDDLSVNLAELLDLLNARITALRDADHALGHSYFLNVRGWRTLRDVFCDRLIPLLREYFFGNPGQLQLILGRGFCQQGRAGTVAFAPTDANNDVSGTNYTPYVFPRPVDAAALAQCLRQLGLA</sequence>
<accession>A0A5C7FWG7</accession>
<keyword evidence="3" id="KW-1185">Reference proteome</keyword>
<dbReference type="EMBL" id="VOXD01000015">
    <property type="protein sequence ID" value="TXF89248.1"/>
    <property type="molecule type" value="Genomic_DNA"/>
</dbReference>
<dbReference type="PANTHER" id="PTHR37291:SF1">
    <property type="entry name" value="TYPE IV METHYL-DIRECTED RESTRICTION ENZYME ECOKMCRB SUBUNIT"/>
    <property type="match status" value="1"/>
</dbReference>
<dbReference type="Gene3D" id="3.40.50.300">
    <property type="entry name" value="P-loop containing nucleotide triphosphate hydrolases"/>
    <property type="match status" value="1"/>
</dbReference>
<name>A0A5C7FWG7_9BACT</name>
<feature type="domain" description="ATPase dynein-related AAA" evidence="1">
    <location>
        <begin position="800"/>
        <end position="878"/>
    </location>
</feature>
<organism evidence="2 3">
    <name type="scientific">Neolewinella aurantiaca</name>
    <dbReference type="NCBI Taxonomy" id="2602767"/>
    <lineage>
        <taxon>Bacteria</taxon>
        <taxon>Pseudomonadati</taxon>
        <taxon>Bacteroidota</taxon>
        <taxon>Saprospiria</taxon>
        <taxon>Saprospirales</taxon>
        <taxon>Lewinellaceae</taxon>
        <taxon>Neolewinella</taxon>
    </lineage>
</organism>
<evidence type="ECO:0000313" key="2">
    <source>
        <dbReference type="EMBL" id="TXF89248.1"/>
    </source>
</evidence>
<dbReference type="InterPro" id="IPR011704">
    <property type="entry name" value="ATPase_dyneun-rel_AAA"/>
</dbReference>
<dbReference type="AlphaFoldDB" id="A0A5C7FWG7"/>
<evidence type="ECO:0000259" key="1">
    <source>
        <dbReference type="Pfam" id="PF07728"/>
    </source>
</evidence>
<dbReference type="OrthoDB" id="9781481at2"/>
<gene>
    <name evidence="2" type="ORF">FUA23_10885</name>
</gene>
<dbReference type="GO" id="GO:0005524">
    <property type="term" value="F:ATP binding"/>
    <property type="evidence" value="ECO:0007669"/>
    <property type="project" value="InterPro"/>
</dbReference>
<dbReference type="SUPFAM" id="SSF52540">
    <property type="entry name" value="P-loop containing nucleoside triphosphate hydrolases"/>
    <property type="match status" value="1"/>
</dbReference>
<dbReference type="InterPro" id="IPR052934">
    <property type="entry name" value="Methyl-DNA_Rec/Restrict_Enz"/>
</dbReference>